<reference evidence="2" key="1">
    <citation type="submission" date="2021-02" db="EMBL/GenBank/DDBJ databases">
        <authorList>
            <person name="Nowell W R."/>
        </authorList>
    </citation>
    <scope>NUCLEOTIDE SEQUENCE</scope>
</reference>
<organism evidence="2 3">
    <name type="scientific">Didymodactylos carnosus</name>
    <dbReference type="NCBI Taxonomy" id="1234261"/>
    <lineage>
        <taxon>Eukaryota</taxon>
        <taxon>Metazoa</taxon>
        <taxon>Spiralia</taxon>
        <taxon>Gnathifera</taxon>
        <taxon>Rotifera</taxon>
        <taxon>Eurotatoria</taxon>
        <taxon>Bdelloidea</taxon>
        <taxon>Philodinida</taxon>
        <taxon>Philodinidae</taxon>
        <taxon>Didymodactylos</taxon>
    </lineage>
</organism>
<dbReference type="Proteomes" id="UP000681722">
    <property type="component" value="Unassembled WGS sequence"/>
</dbReference>
<sequence length="210" mass="24697">RLPATLVLRPDLPSTSTTVAFSQLHGLSTKRLNNDAYTRSMIFSGYEGNVFLKLSFWYQRVLNKVTSFERFYLVKFLVPFLPYRGRGRGRILHSRGGGRSRRYDPLRDNSNYFVRNDESDEDDYINQIGQTHLMQQQKQDEFYQEEDDENHLEEDLAQRESADDIVIEENAEEIDEGLIEQYPKITLNRGAMTENQQKTSNEEQFKLLRQ</sequence>
<accession>A0A8S2YAL6</accession>
<feature type="region of interest" description="Disordered" evidence="1">
    <location>
        <begin position="190"/>
        <end position="210"/>
    </location>
</feature>
<gene>
    <name evidence="2" type="ORF">SRO942_LOCUS46518</name>
</gene>
<feature type="non-terminal residue" evidence="2">
    <location>
        <position position="1"/>
    </location>
</feature>
<feature type="compositionally biased region" description="Basic and acidic residues" evidence="1">
    <location>
        <begin position="200"/>
        <end position="210"/>
    </location>
</feature>
<comment type="caution">
    <text evidence="2">The sequence shown here is derived from an EMBL/GenBank/DDBJ whole genome shotgun (WGS) entry which is preliminary data.</text>
</comment>
<name>A0A8S2YAL6_9BILA</name>
<dbReference type="EMBL" id="CAJOBC010113213">
    <property type="protein sequence ID" value="CAF4539184.1"/>
    <property type="molecule type" value="Genomic_DNA"/>
</dbReference>
<protein>
    <submittedName>
        <fullName evidence="2">Uncharacterized protein</fullName>
    </submittedName>
</protein>
<evidence type="ECO:0000313" key="2">
    <source>
        <dbReference type="EMBL" id="CAF4539184.1"/>
    </source>
</evidence>
<evidence type="ECO:0000256" key="1">
    <source>
        <dbReference type="SAM" id="MobiDB-lite"/>
    </source>
</evidence>
<feature type="non-terminal residue" evidence="2">
    <location>
        <position position="210"/>
    </location>
</feature>
<dbReference type="AlphaFoldDB" id="A0A8S2YAL6"/>
<evidence type="ECO:0000313" key="3">
    <source>
        <dbReference type="Proteomes" id="UP000681722"/>
    </source>
</evidence>
<proteinExistence type="predicted"/>